<reference evidence="2" key="1">
    <citation type="submission" date="2021-01" db="EMBL/GenBank/DDBJ databases">
        <authorList>
            <person name="Corre E."/>
            <person name="Pelletier E."/>
            <person name="Niang G."/>
            <person name="Scheremetjew M."/>
            <person name="Finn R."/>
            <person name="Kale V."/>
            <person name="Holt S."/>
            <person name="Cochrane G."/>
            <person name="Meng A."/>
            <person name="Brown T."/>
            <person name="Cohen L."/>
        </authorList>
    </citation>
    <scope>NUCLEOTIDE SEQUENCE</scope>
    <source>
        <strain evidence="2">CCMP3278</strain>
    </source>
</reference>
<dbReference type="InterPro" id="IPR050523">
    <property type="entry name" value="AKR_Detox_Biosynth"/>
</dbReference>
<evidence type="ECO:0000313" key="2">
    <source>
        <dbReference type="EMBL" id="CAD8825061.1"/>
    </source>
</evidence>
<proteinExistence type="predicted"/>
<dbReference type="PANTHER" id="PTHR43364">
    <property type="entry name" value="NADH-SPECIFIC METHYLGLYOXAL REDUCTASE-RELATED"/>
    <property type="match status" value="1"/>
</dbReference>
<sequence length="393" mass="43809">MTIPSTSFSKRPLGSSSLMVTPVCLGTMTFGVQNTKEDAFQLLDYAVKTRGINFIDTAELYPAPTAHSYWNSEQVHADWKPGKTESIVGDWLEQNQSLRGSIVVATKVVGYIQSSIIPSHRITHTSSDEDPTRHKLPCSLDKQSIKSACNASLHRLKTSYIDLYQLHWPDRYIPAAGETVYELSRVRNDSVPIRETVLAIKELLDEGKIKAWGLSNETTYGVCEFVKICDELNVQRPASIQNSYSLLHRSFETELAEACAPHHYNIGLLPWSVLAGGALSGKYVLNNNNKEALKNSRNVLFPSFQGRFFSERANIATRKYVDIANEIGVSPAALALAFCCSRWFVQLNGSCIIGATTLDQLKENIDACLIQLDESTIQKINSVHLEYRDPCMN</sequence>
<dbReference type="Pfam" id="PF00248">
    <property type="entry name" value="Aldo_ket_red"/>
    <property type="match status" value="1"/>
</dbReference>
<organism evidence="2">
    <name type="scientific">Timspurckia oligopyrenoides</name>
    <dbReference type="NCBI Taxonomy" id="708627"/>
    <lineage>
        <taxon>Eukaryota</taxon>
        <taxon>Rhodophyta</taxon>
        <taxon>Bangiophyceae</taxon>
        <taxon>Porphyridiales</taxon>
        <taxon>Porphyridiaceae</taxon>
        <taxon>Timspurckia</taxon>
    </lineage>
</organism>
<dbReference type="SUPFAM" id="SSF51430">
    <property type="entry name" value="NAD(P)-linked oxidoreductase"/>
    <property type="match status" value="1"/>
</dbReference>
<dbReference type="CDD" id="cd19094">
    <property type="entry name" value="AKR_Tas-like"/>
    <property type="match status" value="1"/>
</dbReference>
<gene>
    <name evidence="2" type="ORF">TOLI1172_LOCUS9460</name>
</gene>
<dbReference type="GO" id="GO:0016491">
    <property type="term" value="F:oxidoreductase activity"/>
    <property type="evidence" value="ECO:0007669"/>
    <property type="project" value="InterPro"/>
</dbReference>
<dbReference type="PRINTS" id="PR00069">
    <property type="entry name" value="ALDKETRDTASE"/>
</dbReference>
<dbReference type="PANTHER" id="PTHR43364:SF17">
    <property type="entry name" value="ALDO KETO REDUCTASE"/>
    <property type="match status" value="1"/>
</dbReference>
<name>A0A7S0ZKV2_9RHOD</name>
<dbReference type="AlphaFoldDB" id="A0A7S0ZKV2"/>
<dbReference type="InterPro" id="IPR020471">
    <property type="entry name" value="AKR"/>
</dbReference>
<accession>A0A7S0ZKV2</accession>
<dbReference type="Gene3D" id="3.20.20.100">
    <property type="entry name" value="NADP-dependent oxidoreductase domain"/>
    <property type="match status" value="1"/>
</dbReference>
<dbReference type="EMBL" id="HBFP01013087">
    <property type="protein sequence ID" value="CAD8825061.1"/>
    <property type="molecule type" value="Transcribed_RNA"/>
</dbReference>
<protein>
    <recommendedName>
        <fullName evidence="1">NADP-dependent oxidoreductase domain-containing protein</fullName>
    </recommendedName>
</protein>
<feature type="domain" description="NADP-dependent oxidoreductase" evidence="1">
    <location>
        <begin position="23"/>
        <end position="383"/>
    </location>
</feature>
<dbReference type="InterPro" id="IPR023210">
    <property type="entry name" value="NADP_OxRdtase_dom"/>
</dbReference>
<evidence type="ECO:0000259" key="1">
    <source>
        <dbReference type="Pfam" id="PF00248"/>
    </source>
</evidence>
<dbReference type="InterPro" id="IPR036812">
    <property type="entry name" value="NAD(P)_OxRdtase_dom_sf"/>
</dbReference>